<proteinExistence type="predicted"/>
<dbReference type="InterPro" id="IPR000305">
    <property type="entry name" value="GIY-YIG_endonuc"/>
</dbReference>
<evidence type="ECO:0000259" key="1">
    <source>
        <dbReference type="Pfam" id="PF01541"/>
    </source>
</evidence>
<comment type="caution">
    <text evidence="2">The sequence shown here is derived from an EMBL/GenBank/DDBJ whole genome shotgun (WGS) entry which is preliminary data.</text>
</comment>
<reference evidence="2" key="1">
    <citation type="submission" date="2021-01" db="EMBL/GenBank/DDBJ databases">
        <title>Modified the classification status of verrucomicrobia.</title>
        <authorList>
            <person name="Feng X."/>
        </authorList>
    </citation>
    <scope>NUCLEOTIDE SEQUENCE</scope>
    <source>
        <strain evidence="2">_KCTC 22039</strain>
    </source>
</reference>
<dbReference type="Pfam" id="PF01541">
    <property type="entry name" value="GIY-YIG"/>
    <property type="match status" value="1"/>
</dbReference>
<dbReference type="Proteomes" id="UP000624703">
    <property type="component" value="Unassembled WGS sequence"/>
</dbReference>
<dbReference type="RefSeq" id="WP_200311057.1">
    <property type="nucleotide sequence ID" value="NZ_JAENIM010000039.1"/>
</dbReference>
<feature type="domain" description="GIY-YIG" evidence="1">
    <location>
        <begin position="15"/>
        <end position="77"/>
    </location>
</feature>
<keyword evidence="3" id="KW-1185">Reference proteome</keyword>
<accession>A0A8J7SJ22</accession>
<protein>
    <recommendedName>
        <fullName evidence="1">GIY-YIG domain-containing protein</fullName>
    </recommendedName>
</protein>
<name>A0A8J7SJ22_9BACT</name>
<gene>
    <name evidence="2" type="ORF">JIN82_07725</name>
</gene>
<organism evidence="2 3">
    <name type="scientific">Persicirhabdus sediminis</name>
    <dbReference type="NCBI Taxonomy" id="454144"/>
    <lineage>
        <taxon>Bacteria</taxon>
        <taxon>Pseudomonadati</taxon>
        <taxon>Verrucomicrobiota</taxon>
        <taxon>Verrucomicrobiia</taxon>
        <taxon>Verrucomicrobiales</taxon>
        <taxon>Verrucomicrobiaceae</taxon>
        <taxon>Persicirhabdus</taxon>
    </lineage>
</organism>
<sequence>MREKREPQKEGDFRVYVMINRGNRRFVDISEDVEGDVRMHNAGKQKWTARFKPWKLEWKSDLLGYNKAIKLEKKIKGMKSGPGVLAIMGESGEYML</sequence>
<dbReference type="AlphaFoldDB" id="A0A8J7SJ22"/>
<dbReference type="Gene3D" id="3.40.1440.10">
    <property type="entry name" value="GIY-YIG endonuclease"/>
    <property type="match status" value="1"/>
</dbReference>
<dbReference type="EMBL" id="JAENIM010000039">
    <property type="protein sequence ID" value="MBK1791039.1"/>
    <property type="molecule type" value="Genomic_DNA"/>
</dbReference>
<dbReference type="InterPro" id="IPR035901">
    <property type="entry name" value="GIY-YIG_endonuc_sf"/>
</dbReference>
<evidence type="ECO:0000313" key="3">
    <source>
        <dbReference type="Proteomes" id="UP000624703"/>
    </source>
</evidence>
<evidence type="ECO:0000313" key="2">
    <source>
        <dbReference type="EMBL" id="MBK1791039.1"/>
    </source>
</evidence>